<proteinExistence type="predicted"/>
<protein>
    <submittedName>
        <fullName evidence="1">Uncharacterized protein</fullName>
    </submittedName>
</protein>
<feature type="non-terminal residue" evidence="1">
    <location>
        <position position="1"/>
    </location>
</feature>
<sequence length="236" mass="24587">QFNLSNVIITGGTTGLGDGDINLIFNDDSDIVIGLSTTDSFLPATTGDESNTLAVLNFLSPEGLEACLSDAVIAYTGSIEYPVSYTNDSSLDSVCITPCMNAGCGCDAAGPSGCDNVCNSTAVVDECGICGGTNVVLFECWDGSCSESEEECPEEILPDPGSDCICGDNNLDGIDDCDGYIFDCTSTWCVDSDQIDDGSCQPLNNCEELEFDGGDCEQTGYTDCDGSGFDNSNAIY</sequence>
<dbReference type="AlphaFoldDB" id="A0A383DBL0"/>
<reference evidence="1" key="1">
    <citation type="submission" date="2018-05" db="EMBL/GenBank/DDBJ databases">
        <authorList>
            <person name="Lanie J.A."/>
            <person name="Ng W.-L."/>
            <person name="Kazmierczak K.M."/>
            <person name="Andrzejewski T.M."/>
            <person name="Davidsen T.M."/>
            <person name="Wayne K.J."/>
            <person name="Tettelin H."/>
            <person name="Glass J.I."/>
            <person name="Rusch D."/>
            <person name="Podicherti R."/>
            <person name="Tsui H.-C.T."/>
            <person name="Winkler M.E."/>
        </authorList>
    </citation>
    <scope>NUCLEOTIDE SEQUENCE</scope>
</reference>
<dbReference type="EMBL" id="UINC01215841">
    <property type="protein sequence ID" value="SVE41734.1"/>
    <property type="molecule type" value="Genomic_DNA"/>
</dbReference>
<evidence type="ECO:0000313" key="1">
    <source>
        <dbReference type="EMBL" id="SVE41734.1"/>
    </source>
</evidence>
<accession>A0A383DBL0</accession>
<feature type="non-terminal residue" evidence="1">
    <location>
        <position position="236"/>
    </location>
</feature>
<organism evidence="1">
    <name type="scientific">marine metagenome</name>
    <dbReference type="NCBI Taxonomy" id="408172"/>
    <lineage>
        <taxon>unclassified sequences</taxon>
        <taxon>metagenomes</taxon>
        <taxon>ecological metagenomes</taxon>
    </lineage>
</organism>
<gene>
    <name evidence="1" type="ORF">METZ01_LOCUS494588</name>
</gene>
<name>A0A383DBL0_9ZZZZ</name>